<evidence type="ECO:0000313" key="1">
    <source>
        <dbReference type="Proteomes" id="UP000095286"/>
    </source>
</evidence>
<sequence length="307" mass="34170">MSIFFRRCNSNFVSTTNFAHPAHAKNALLYLENKSVKSYGDIDTLSGRYASLLNSKYAIHKGDRVLARVTKSEDSVALYLAVLRLGAIYVPVNPAYTPTETNHYVDDVQPKAFITLAHHKDIQFLPKITHILSESTLKTEALNTTPDFSIEPVSPTDIASICYTSGTTGLPKGAMITHGALTKGGECLTSLWQFRSRDVLLHALPFYHVHGMFLSLSCCLFSQSSAIWLPKFDLPKAIKYMNKASVMSGVPTFYSRLLDSKDFKPSAYQNIRLFISGSAPLTSAVWDKFYLKTGNCLISFYATHILF</sequence>
<evidence type="ECO:0000313" key="2">
    <source>
        <dbReference type="WBParaSite" id="RSKR_0000656500.1"/>
    </source>
</evidence>
<protein>
    <submittedName>
        <fullName evidence="2">AMP-binding domain-containing protein</fullName>
    </submittedName>
</protein>
<accession>A0AC35U0S5</accession>
<dbReference type="Proteomes" id="UP000095286">
    <property type="component" value="Unplaced"/>
</dbReference>
<name>A0AC35U0S5_9BILA</name>
<organism evidence="1 2">
    <name type="scientific">Rhabditophanes sp. KR3021</name>
    <dbReference type="NCBI Taxonomy" id="114890"/>
    <lineage>
        <taxon>Eukaryota</taxon>
        <taxon>Metazoa</taxon>
        <taxon>Ecdysozoa</taxon>
        <taxon>Nematoda</taxon>
        <taxon>Chromadorea</taxon>
        <taxon>Rhabditida</taxon>
        <taxon>Tylenchina</taxon>
        <taxon>Panagrolaimomorpha</taxon>
        <taxon>Strongyloidoidea</taxon>
        <taxon>Alloionematidae</taxon>
        <taxon>Rhabditophanes</taxon>
    </lineage>
</organism>
<dbReference type="WBParaSite" id="RSKR_0000656500.1">
    <property type="protein sequence ID" value="RSKR_0000656500.1"/>
    <property type="gene ID" value="RSKR_0000656500"/>
</dbReference>
<reference evidence="2" key="1">
    <citation type="submission" date="2016-11" db="UniProtKB">
        <authorList>
            <consortium name="WormBaseParasite"/>
        </authorList>
    </citation>
    <scope>IDENTIFICATION</scope>
    <source>
        <strain evidence="2">KR3021</strain>
    </source>
</reference>
<proteinExistence type="predicted"/>